<dbReference type="AlphaFoldDB" id="A0AAD7DPZ9"/>
<gene>
    <name evidence="2" type="ORF">B0H16DRAFT_1484959</name>
</gene>
<keyword evidence="3" id="KW-1185">Reference proteome</keyword>
<accession>A0AAD7DPZ9</accession>
<comment type="caution">
    <text evidence="2">The sequence shown here is derived from an EMBL/GenBank/DDBJ whole genome shotgun (WGS) entry which is preliminary data.</text>
</comment>
<sequence length="829" mass="91632">MPLVNPSMLHQYLARDSFNPLPTVTTALTARKPAEIMSDAVTRLWRKVNAGEPIPASPSYTASPVMEYYGLTHLKDGTPAHVFTRLGNCTVMYDPSTEKVHVGSGHELVYQFAAPLDPSELWKFEAPYPLSDHIRHKVIEISGAPWEAGDVGFPVHATPVNPPMYPLEERLRGRPVHKALTTQSCFHSKTWCQLAEYFVDVTSTGSPAAASDSSTDVITRPAVDLREVSRQVLAGFRVPVRVESEVVRQLNKEIDNERFQRLSSEIERRAACAVSSGSSSPPGLVTDVSGSTESLPRPIDIGLCDDCFEGPHKAVVDCPKYSVAKDPVVVDAAEQLADEGMWYFDDWVSCRGLNQWLSERERQTELRRTLEAALLPVLQELFQLSKQQPATVEQVLSIARNVEKSRRDFAEVFEARRAAEEAKIIEGFEEVVLSFVLVGSSGVRPTEIAAHADRIELPTLNRQRGPVVTREVFSSSSPPSNDSSPNDLPLFAHEPLEIRQPLTPHEDWSPQLSEWSVESYKVDPHAVINAAVSRALLSGLQASLPPTSTSSVVGNFSEVTQPNFRIGHDELQIDSDTITHDLREWADNFRVSKVAHVADQQDTAAGPMRDALDALHTYLSHYLDYGTWRGKNSPQVVPAELTQANLARLQQQEASSASAPPRVALKLSRPQFRLSEQQELCAVATCHIGIMEAIWHLKMFLWHNTAMELEEMFHNLTAPIPSAPAAHTSADAPGPFVPKVTKSDDTDSAMPDLEDYELGYPDSEYFRRKRENNEEMEDTTESSNDNMDVAPALGTTFIPTALALSLLPATPSEGLCSRAKSGATFLHEE</sequence>
<protein>
    <submittedName>
        <fullName evidence="2">Uncharacterized protein</fullName>
    </submittedName>
</protein>
<dbReference type="Proteomes" id="UP001215598">
    <property type="component" value="Unassembled WGS sequence"/>
</dbReference>
<feature type="region of interest" description="Disordered" evidence="1">
    <location>
        <begin position="767"/>
        <end position="786"/>
    </location>
</feature>
<organism evidence="2 3">
    <name type="scientific">Mycena metata</name>
    <dbReference type="NCBI Taxonomy" id="1033252"/>
    <lineage>
        <taxon>Eukaryota</taxon>
        <taxon>Fungi</taxon>
        <taxon>Dikarya</taxon>
        <taxon>Basidiomycota</taxon>
        <taxon>Agaricomycotina</taxon>
        <taxon>Agaricomycetes</taxon>
        <taxon>Agaricomycetidae</taxon>
        <taxon>Agaricales</taxon>
        <taxon>Marasmiineae</taxon>
        <taxon>Mycenaceae</taxon>
        <taxon>Mycena</taxon>
    </lineage>
</organism>
<evidence type="ECO:0000313" key="3">
    <source>
        <dbReference type="Proteomes" id="UP001215598"/>
    </source>
</evidence>
<proteinExistence type="predicted"/>
<feature type="region of interest" description="Disordered" evidence="1">
    <location>
        <begin position="469"/>
        <end position="490"/>
    </location>
</feature>
<evidence type="ECO:0000256" key="1">
    <source>
        <dbReference type="SAM" id="MobiDB-lite"/>
    </source>
</evidence>
<dbReference type="EMBL" id="JARKIB010000626">
    <property type="protein sequence ID" value="KAJ7696642.1"/>
    <property type="molecule type" value="Genomic_DNA"/>
</dbReference>
<name>A0AAD7DPZ9_9AGAR</name>
<reference evidence="2" key="1">
    <citation type="submission" date="2023-03" db="EMBL/GenBank/DDBJ databases">
        <title>Massive genome expansion in bonnet fungi (Mycena s.s.) driven by repeated elements and novel gene families across ecological guilds.</title>
        <authorList>
            <consortium name="Lawrence Berkeley National Laboratory"/>
            <person name="Harder C.B."/>
            <person name="Miyauchi S."/>
            <person name="Viragh M."/>
            <person name="Kuo A."/>
            <person name="Thoen E."/>
            <person name="Andreopoulos B."/>
            <person name="Lu D."/>
            <person name="Skrede I."/>
            <person name="Drula E."/>
            <person name="Henrissat B."/>
            <person name="Morin E."/>
            <person name="Kohler A."/>
            <person name="Barry K."/>
            <person name="LaButti K."/>
            <person name="Morin E."/>
            <person name="Salamov A."/>
            <person name="Lipzen A."/>
            <person name="Mereny Z."/>
            <person name="Hegedus B."/>
            <person name="Baldrian P."/>
            <person name="Stursova M."/>
            <person name="Weitz H."/>
            <person name="Taylor A."/>
            <person name="Grigoriev I.V."/>
            <person name="Nagy L.G."/>
            <person name="Martin F."/>
            <person name="Kauserud H."/>
        </authorList>
    </citation>
    <scope>NUCLEOTIDE SEQUENCE</scope>
    <source>
        <strain evidence="2">CBHHK182m</strain>
    </source>
</reference>
<evidence type="ECO:0000313" key="2">
    <source>
        <dbReference type="EMBL" id="KAJ7696642.1"/>
    </source>
</evidence>
<feature type="compositionally biased region" description="Low complexity" evidence="1">
    <location>
        <begin position="474"/>
        <end position="490"/>
    </location>
</feature>